<dbReference type="InterPro" id="IPR029039">
    <property type="entry name" value="Flavoprotein-like_sf"/>
</dbReference>
<dbReference type="SUPFAM" id="SSF52218">
    <property type="entry name" value="Flavoproteins"/>
    <property type="match status" value="1"/>
</dbReference>
<proteinExistence type="predicted"/>
<organism evidence="2 3">
    <name type="scientific">Micromonospora echinospora</name>
    <name type="common">Micromonospora purpurea</name>
    <dbReference type="NCBI Taxonomy" id="1877"/>
    <lineage>
        <taxon>Bacteria</taxon>
        <taxon>Bacillati</taxon>
        <taxon>Actinomycetota</taxon>
        <taxon>Actinomycetes</taxon>
        <taxon>Micromonosporales</taxon>
        <taxon>Micromonosporaceae</taxon>
        <taxon>Micromonospora</taxon>
    </lineage>
</organism>
<protein>
    <submittedName>
        <fullName evidence="2">Uncharacterized protein</fullName>
    </submittedName>
</protein>
<dbReference type="Proteomes" id="UP000198253">
    <property type="component" value="Chromosome I"/>
</dbReference>
<keyword evidence="3" id="KW-1185">Reference proteome</keyword>
<sequence>MPPSARIPQHGERDQMPQAQAERRQHRLRPQAHPPGQVLQQCAGAALHLDRPVPHLNEAGGLARMVPADQHTPDQRRFWRLTEQLMAEVKQADTVLLGLPLYSHGRC</sequence>
<evidence type="ECO:0000313" key="2">
    <source>
        <dbReference type="EMBL" id="SCE96164.1"/>
    </source>
</evidence>
<evidence type="ECO:0000256" key="1">
    <source>
        <dbReference type="SAM" id="MobiDB-lite"/>
    </source>
</evidence>
<accession>A0A1C4WJ24</accession>
<dbReference type="RefSeq" id="WP_231931698.1">
    <property type="nucleotide sequence ID" value="NZ_LT607413.1"/>
</dbReference>
<gene>
    <name evidence="2" type="ORF">GA0070618_2235</name>
</gene>
<dbReference type="InParanoid" id="A0A1C4WJ24"/>
<evidence type="ECO:0000313" key="3">
    <source>
        <dbReference type="Proteomes" id="UP000198253"/>
    </source>
</evidence>
<dbReference type="EMBL" id="LT607413">
    <property type="protein sequence ID" value="SCE96164.1"/>
    <property type="molecule type" value="Genomic_DNA"/>
</dbReference>
<feature type="region of interest" description="Disordered" evidence="1">
    <location>
        <begin position="1"/>
        <end position="35"/>
    </location>
</feature>
<name>A0A1C4WJ24_MICEC</name>
<reference evidence="3" key="1">
    <citation type="submission" date="2016-06" db="EMBL/GenBank/DDBJ databases">
        <authorList>
            <person name="Varghese N."/>
            <person name="Submissions Spin"/>
        </authorList>
    </citation>
    <scope>NUCLEOTIDE SEQUENCE [LARGE SCALE GENOMIC DNA]</scope>
    <source>
        <strain evidence="3">DSM 43816</strain>
    </source>
</reference>
<dbReference type="AlphaFoldDB" id="A0A1C4WJ24"/>